<feature type="region of interest" description="Disordered" evidence="1">
    <location>
        <begin position="159"/>
        <end position="241"/>
    </location>
</feature>
<dbReference type="EMBL" id="JAGDFL010000203">
    <property type="protein sequence ID" value="KAG7395501.1"/>
    <property type="molecule type" value="Genomic_DNA"/>
</dbReference>
<protein>
    <submittedName>
        <fullName evidence="2">Uncharacterized protein</fullName>
    </submittedName>
</protein>
<comment type="caution">
    <text evidence="2">The sequence shown here is derived from an EMBL/GenBank/DDBJ whole genome shotgun (WGS) entry which is preliminary data.</text>
</comment>
<evidence type="ECO:0000313" key="2">
    <source>
        <dbReference type="EMBL" id="KAG7395501.1"/>
    </source>
</evidence>
<proteinExistence type="predicted"/>
<sequence length="459" mass="51666">MTHIETKDPFGFVGSHVVRRGARKHGEEHGWLTRYDDALDCYTLFVPGGGEPRLLPRGEVMKFLSAPNVELHSDDQDAFPPPVKDETTSRYLGVSLRRPRDESIAAENKVQEDLRGRVTCFLPFADKYQVEYEDGTTEHLTEAAVIDGMIALIKSPFFSSPSRRKTRTSPRRTRKTVESSEDEELAPNGRRKRRRVEEEAQASAEQIPTTSVAVVENGEHEEQKEDGDEVVEFNDGTETQPAPNILEVMNSVAGEIRPNSLEHASAPMEEPVQVDGGDVSEPDAAEKILESAQPTETTDNTQPIVNPIPVEPIDPMKKKIIPSYIIEKKPHEATEPLPKRAMAFELLRATLLNLLDRQEANKVKIPLQYDLLRNTDVRDRDAVLRFMKADGLIVLNHLLNNYAVDVLANDDEESNKEDASTSIEQVRERMKRDDELLFVLKVLAMMPVPEREQSSGQMD</sequence>
<dbReference type="OrthoDB" id="122869at2759"/>
<accession>A0A8T1WQL1</accession>
<feature type="compositionally biased region" description="Basic residues" evidence="1">
    <location>
        <begin position="162"/>
        <end position="174"/>
    </location>
</feature>
<name>A0A8T1WQL1_9STRA</name>
<evidence type="ECO:0000256" key="1">
    <source>
        <dbReference type="SAM" id="MobiDB-lite"/>
    </source>
</evidence>
<gene>
    <name evidence="2" type="ORF">PHYBOEH_003692</name>
</gene>
<dbReference type="AlphaFoldDB" id="A0A8T1WQL1"/>
<dbReference type="Proteomes" id="UP000693981">
    <property type="component" value="Unassembled WGS sequence"/>
</dbReference>
<feature type="compositionally biased region" description="Polar residues" evidence="1">
    <location>
        <begin position="203"/>
        <end position="212"/>
    </location>
</feature>
<reference evidence="2" key="1">
    <citation type="submission" date="2021-02" db="EMBL/GenBank/DDBJ databases">
        <authorList>
            <person name="Palmer J.M."/>
        </authorList>
    </citation>
    <scope>NUCLEOTIDE SEQUENCE</scope>
    <source>
        <strain evidence="2">SCRP23</strain>
    </source>
</reference>
<organism evidence="2 3">
    <name type="scientific">Phytophthora boehmeriae</name>
    <dbReference type="NCBI Taxonomy" id="109152"/>
    <lineage>
        <taxon>Eukaryota</taxon>
        <taxon>Sar</taxon>
        <taxon>Stramenopiles</taxon>
        <taxon>Oomycota</taxon>
        <taxon>Peronosporomycetes</taxon>
        <taxon>Peronosporales</taxon>
        <taxon>Peronosporaceae</taxon>
        <taxon>Phytophthora</taxon>
    </lineage>
</organism>
<keyword evidence="3" id="KW-1185">Reference proteome</keyword>
<evidence type="ECO:0000313" key="3">
    <source>
        <dbReference type="Proteomes" id="UP000693981"/>
    </source>
</evidence>